<gene>
    <name evidence="8" type="primary">DMRT2</name>
</gene>
<protein>
    <submittedName>
        <fullName evidence="8">Double sex and Mab-3 related transcription factor 2</fullName>
    </submittedName>
</protein>
<feature type="region of interest" description="Disordered" evidence="6">
    <location>
        <begin position="62"/>
        <end position="82"/>
    </location>
</feature>
<evidence type="ECO:0000256" key="4">
    <source>
        <dbReference type="ARBA" id="ARBA00023242"/>
    </source>
</evidence>
<evidence type="ECO:0000313" key="8">
    <source>
        <dbReference type="EMBL" id="ADD97887.1"/>
    </source>
</evidence>
<name>D5KTC4_PINIB</name>
<comment type="subcellular location">
    <subcellularLocation>
        <location evidence="5">Nucleus</location>
    </subcellularLocation>
</comment>
<feature type="DNA-binding region" description="DM" evidence="5">
    <location>
        <begin position="16"/>
        <end position="63"/>
    </location>
</feature>
<feature type="compositionally biased region" description="Low complexity" evidence="6">
    <location>
        <begin position="234"/>
        <end position="260"/>
    </location>
</feature>
<keyword evidence="1 5" id="KW-0479">Metal-binding</keyword>
<evidence type="ECO:0000256" key="3">
    <source>
        <dbReference type="ARBA" id="ARBA00023125"/>
    </source>
</evidence>
<evidence type="ECO:0000259" key="7">
    <source>
        <dbReference type="PROSITE" id="PS50809"/>
    </source>
</evidence>
<evidence type="ECO:0000256" key="6">
    <source>
        <dbReference type="SAM" id="MobiDB-lite"/>
    </source>
</evidence>
<dbReference type="GO" id="GO:0007548">
    <property type="term" value="P:sex differentiation"/>
    <property type="evidence" value="ECO:0007669"/>
    <property type="project" value="TreeGrafter"/>
</dbReference>
<reference evidence="8" key="1">
    <citation type="journal article" date="2010" name="J. Shellfish Res.">
        <title>Molecular cloning and expression characterization of DMRT2 in Pinctada martensii.</title>
        <authorList>
            <person name="Yu F.-F."/>
            <person name="Wang M.-F."/>
            <person name="Zhou L."/>
            <person name="Gui J.-F."/>
            <person name="Yu X.-Y."/>
        </authorList>
    </citation>
    <scope>NUCLEOTIDE SEQUENCE</scope>
</reference>
<keyword evidence="3 5" id="KW-0238">DNA-binding</keyword>
<dbReference type="GO" id="GO:0005634">
    <property type="term" value="C:nucleus"/>
    <property type="evidence" value="ECO:0007669"/>
    <property type="project" value="UniProtKB-SubCell"/>
</dbReference>
<dbReference type="GO" id="GO:0000981">
    <property type="term" value="F:DNA-binding transcription factor activity, RNA polymerase II-specific"/>
    <property type="evidence" value="ECO:0007669"/>
    <property type="project" value="TreeGrafter"/>
</dbReference>
<accession>D5KTC4</accession>
<dbReference type="PANTHER" id="PTHR12322">
    <property type="entry name" value="DOUBLESEX AND MAB-3 RELATED TRANSCRIPTION FACTOR DMRT"/>
    <property type="match status" value="1"/>
</dbReference>
<keyword evidence="2 5" id="KW-0862">Zinc</keyword>
<dbReference type="InterPro" id="IPR036407">
    <property type="entry name" value="DM_DNA-bd_sf"/>
</dbReference>
<keyword evidence="4 5" id="KW-0539">Nucleus</keyword>
<dbReference type="PROSITE" id="PS50809">
    <property type="entry name" value="DM_2"/>
    <property type="match status" value="1"/>
</dbReference>
<dbReference type="PROSITE" id="PS40000">
    <property type="entry name" value="DM_1"/>
    <property type="match status" value="1"/>
</dbReference>
<dbReference type="Gene3D" id="4.10.1040.10">
    <property type="entry name" value="DM DNA-binding domain"/>
    <property type="match status" value="1"/>
</dbReference>
<dbReference type="InterPro" id="IPR001275">
    <property type="entry name" value="DM_DNA-bd"/>
</dbReference>
<evidence type="ECO:0000256" key="5">
    <source>
        <dbReference type="PROSITE-ProRule" id="PRU00070"/>
    </source>
</evidence>
<dbReference type="AlphaFoldDB" id="D5KTC4"/>
<evidence type="ECO:0000256" key="2">
    <source>
        <dbReference type="ARBA" id="ARBA00022833"/>
    </source>
</evidence>
<organism evidence="8">
    <name type="scientific">Pinctada imbricata</name>
    <name type="common">Atlantic pearl-oyster</name>
    <name type="synonym">Pinctada martensii</name>
    <dbReference type="NCBI Taxonomy" id="66713"/>
    <lineage>
        <taxon>Eukaryota</taxon>
        <taxon>Metazoa</taxon>
        <taxon>Spiralia</taxon>
        <taxon>Lophotrochozoa</taxon>
        <taxon>Mollusca</taxon>
        <taxon>Bivalvia</taxon>
        <taxon>Autobranchia</taxon>
        <taxon>Pteriomorphia</taxon>
        <taxon>Pterioida</taxon>
        <taxon>Pterioidea</taxon>
        <taxon>Pteriidae</taxon>
        <taxon>Pinctada</taxon>
    </lineage>
</organism>
<dbReference type="PANTHER" id="PTHR12322:SF53">
    <property type="entry name" value="DOUBLESEX-MAB RELATED 11E"/>
    <property type="match status" value="1"/>
</dbReference>
<evidence type="ECO:0000256" key="1">
    <source>
        <dbReference type="ARBA" id="ARBA00022723"/>
    </source>
</evidence>
<sequence length="278" mass="31876">MEDRRMPRRLLRTPKCARCRNHGVVSCLKGHKKFCRWRDCQCPNCLLVVERQRVMAAQVALRRHQASETSSKGGKPAASDEHKKILQRSLKDLQKHSLSRDVISGLRTKLRVGSSKSVVPILNERMRKRRCFADRDLDIAMFEREETLFTDHRDEALIRTNVTRPIVNRVCTSYDKDYQRFRPYNDRFVGFCTNYNSHFYNQGCVFPLLFPRVPSSYPPLHFQHSYNISEINTANTGTNEENTSIGTSPKSATSSPPKTAGNGGTKHLKFSVESILAM</sequence>
<dbReference type="FunFam" id="4.10.1040.10:FF:000001">
    <property type="entry name" value="doublesex- and mab-3-related transcription factor 1"/>
    <property type="match status" value="1"/>
</dbReference>
<dbReference type="SUPFAM" id="SSF82927">
    <property type="entry name" value="Cysteine-rich DNA binding domain, (DM domain)"/>
    <property type="match status" value="1"/>
</dbReference>
<dbReference type="EMBL" id="GU594226">
    <property type="protein sequence ID" value="ADD97887.1"/>
    <property type="molecule type" value="mRNA"/>
</dbReference>
<dbReference type="GO" id="GO:0046872">
    <property type="term" value="F:metal ion binding"/>
    <property type="evidence" value="ECO:0007669"/>
    <property type="project" value="UniProtKB-KW"/>
</dbReference>
<dbReference type="SMART" id="SM00301">
    <property type="entry name" value="DM"/>
    <property type="match status" value="1"/>
</dbReference>
<feature type="domain" description="DM" evidence="7">
    <location>
        <begin position="16"/>
        <end position="63"/>
    </location>
</feature>
<dbReference type="Pfam" id="PF00751">
    <property type="entry name" value="DM"/>
    <property type="match status" value="1"/>
</dbReference>
<dbReference type="InterPro" id="IPR026607">
    <property type="entry name" value="DMRT"/>
</dbReference>
<feature type="region of interest" description="Disordered" evidence="6">
    <location>
        <begin position="234"/>
        <end position="266"/>
    </location>
</feature>
<dbReference type="GO" id="GO:0000978">
    <property type="term" value="F:RNA polymerase II cis-regulatory region sequence-specific DNA binding"/>
    <property type="evidence" value="ECO:0007669"/>
    <property type="project" value="TreeGrafter"/>
</dbReference>
<proteinExistence type="evidence at transcript level"/>